<dbReference type="Gene3D" id="3.40.50.300">
    <property type="entry name" value="P-loop containing nucleotide triphosphate hydrolases"/>
    <property type="match status" value="1"/>
</dbReference>
<dbReference type="Pfam" id="PF13469">
    <property type="entry name" value="Sulfotransfer_3"/>
    <property type="match status" value="1"/>
</dbReference>
<dbReference type="InterPro" id="IPR026634">
    <property type="entry name" value="TPST-like"/>
</dbReference>
<evidence type="ECO:0000256" key="6">
    <source>
        <dbReference type="SAM" id="Phobius"/>
    </source>
</evidence>
<gene>
    <name evidence="7" type="ORF">PECAL_2P12130</name>
</gene>
<organism evidence="7 8">
    <name type="scientific">Pelagomonas calceolata</name>
    <dbReference type="NCBI Taxonomy" id="35677"/>
    <lineage>
        <taxon>Eukaryota</taxon>
        <taxon>Sar</taxon>
        <taxon>Stramenopiles</taxon>
        <taxon>Ochrophyta</taxon>
        <taxon>Pelagophyceae</taxon>
        <taxon>Pelagomonadales</taxon>
        <taxon>Pelagomonadaceae</taxon>
        <taxon>Pelagomonas</taxon>
    </lineage>
</organism>
<evidence type="ECO:0000256" key="2">
    <source>
        <dbReference type="ARBA" id="ARBA00013262"/>
    </source>
</evidence>
<keyword evidence="6" id="KW-0812">Transmembrane</keyword>
<dbReference type="Gene3D" id="1.25.40.10">
    <property type="entry name" value="Tetratricopeptide repeat domain"/>
    <property type="match status" value="2"/>
</dbReference>
<dbReference type="InterPro" id="IPR011990">
    <property type="entry name" value="TPR-like_helical_dom_sf"/>
</dbReference>
<dbReference type="SUPFAM" id="SSF52540">
    <property type="entry name" value="P-loop containing nucleoside triphosphate hydrolases"/>
    <property type="match status" value="1"/>
</dbReference>
<evidence type="ECO:0000313" key="7">
    <source>
        <dbReference type="EMBL" id="CAH0368162.1"/>
    </source>
</evidence>
<comment type="catalytic activity">
    <reaction evidence="4">
        <text>L-tyrosyl-[protein] + 3'-phosphoadenylyl sulfate = O-sulfo-L-tyrosine-[protein] + adenosine 3',5'-bisphosphate + H(+)</text>
        <dbReference type="Rhea" id="RHEA:16801"/>
        <dbReference type="Rhea" id="RHEA-COMP:10136"/>
        <dbReference type="Rhea" id="RHEA-COMP:11688"/>
        <dbReference type="ChEBI" id="CHEBI:15378"/>
        <dbReference type="ChEBI" id="CHEBI:46858"/>
        <dbReference type="ChEBI" id="CHEBI:58339"/>
        <dbReference type="ChEBI" id="CHEBI:58343"/>
        <dbReference type="ChEBI" id="CHEBI:65286"/>
        <dbReference type="EC" id="2.8.2.20"/>
    </reaction>
</comment>
<sequence length="639" mass="68979">MPKKAQLPPGAAGRSQQTLARRNRRDALGKWLRRYAGVAAVAVLAWAAKTAWPRARRKLFPRKPSRRASRAKTAAAIETTAEAAAEWAVVQARADAAVARGAPHEAISLYRDAIQLAPALSPAYTNLCHALKLLGEYADALQMCTEGYARAKDDRERAAALVNYGVAQYSGGGARYFRSAIAAWSKASSQDPANAAAHRYYAKAGVALGKLREAAEAEKLAWTVDPRPETVLALAHLATSANASTGDAVGVDLLRSGFGDPAALDGFAESLQEFAAQATKEGSPADLAAIKQAEFVYLDYSKAEPERAWASLVAANAARRDAAAPHIVKGSAPEISEGAATDFIRAFPGGAKAKQKRADRKKADQDLLDHVAGDASIELKDEANKNRPSPVEGPAQLFIMGAPRSGGTLLHAALSRHDGIATDGDATPVLADLAAERGLAFFDRASEEDLADLGRAYRRRHHARAVSPQKENASFAIDAALENVWWLGAAAQYLEAEAPDFKALIIRRDPKAVAFSCYKAAFANGERAWADKPEDLGARLHAIRKLEDHWLKTMPDRVKLVEYEKLISNPQKVLNDVVAWLGLEACELCLTPNETEVALTSYGAVEARAPPFHTQSLAAWKRYEKQLKRDVFPHLVDKK</sequence>
<dbReference type="Pfam" id="PF14559">
    <property type="entry name" value="TPR_19"/>
    <property type="match status" value="1"/>
</dbReference>
<dbReference type="Proteomes" id="UP000789595">
    <property type="component" value="Unassembled WGS sequence"/>
</dbReference>
<evidence type="ECO:0000256" key="1">
    <source>
        <dbReference type="ARBA" id="ARBA00009988"/>
    </source>
</evidence>
<dbReference type="EC" id="2.8.2.20" evidence="2"/>
<dbReference type="GO" id="GO:0005794">
    <property type="term" value="C:Golgi apparatus"/>
    <property type="evidence" value="ECO:0007669"/>
    <property type="project" value="TreeGrafter"/>
</dbReference>
<keyword evidence="8" id="KW-1185">Reference proteome</keyword>
<proteinExistence type="inferred from homology"/>
<keyword evidence="6" id="KW-0472">Membrane</keyword>
<name>A0A8J2SJN1_9STRA</name>
<dbReference type="AlphaFoldDB" id="A0A8J2SJN1"/>
<protein>
    <recommendedName>
        <fullName evidence="2">protein-tyrosine sulfotransferase</fullName>
        <ecNumber evidence="2">2.8.2.20</ecNumber>
    </recommendedName>
</protein>
<dbReference type="OrthoDB" id="545675at2759"/>
<accession>A0A8J2SJN1</accession>
<feature type="region of interest" description="Disordered" evidence="5">
    <location>
        <begin position="1"/>
        <end position="22"/>
    </location>
</feature>
<comment type="similarity">
    <text evidence="1">Belongs to the protein sulfotransferase family.</text>
</comment>
<keyword evidence="3" id="KW-0808">Transferase</keyword>
<reference evidence="7" key="1">
    <citation type="submission" date="2021-11" db="EMBL/GenBank/DDBJ databases">
        <authorList>
            <consortium name="Genoscope - CEA"/>
            <person name="William W."/>
        </authorList>
    </citation>
    <scope>NUCLEOTIDE SEQUENCE</scope>
</reference>
<dbReference type="PANTHER" id="PTHR12788">
    <property type="entry name" value="PROTEIN-TYROSINE SULFOTRANSFERASE 2"/>
    <property type="match status" value="1"/>
</dbReference>
<dbReference type="GO" id="GO:0008476">
    <property type="term" value="F:protein-tyrosine sulfotransferase activity"/>
    <property type="evidence" value="ECO:0007669"/>
    <property type="project" value="UniProtKB-EC"/>
</dbReference>
<dbReference type="InterPro" id="IPR027417">
    <property type="entry name" value="P-loop_NTPase"/>
</dbReference>
<feature type="transmembrane region" description="Helical" evidence="6">
    <location>
        <begin position="31"/>
        <end position="48"/>
    </location>
</feature>
<evidence type="ECO:0000256" key="4">
    <source>
        <dbReference type="ARBA" id="ARBA00048460"/>
    </source>
</evidence>
<evidence type="ECO:0000256" key="5">
    <source>
        <dbReference type="SAM" id="MobiDB-lite"/>
    </source>
</evidence>
<dbReference type="EMBL" id="CAKKNE010000002">
    <property type="protein sequence ID" value="CAH0368162.1"/>
    <property type="molecule type" value="Genomic_DNA"/>
</dbReference>
<comment type="caution">
    <text evidence="7">The sequence shown here is derived from an EMBL/GenBank/DDBJ whole genome shotgun (WGS) entry which is preliminary data.</text>
</comment>
<dbReference type="SUPFAM" id="SSF48452">
    <property type="entry name" value="TPR-like"/>
    <property type="match status" value="1"/>
</dbReference>
<evidence type="ECO:0000256" key="3">
    <source>
        <dbReference type="ARBA" id="ARBA00022679"/>
    </source>
</evidence>
<keyword evidence="6" id="KW-1133">Transmembrane helix</keyword>
<evidence type="ECO:0000313" key="8">
    <source>
        <dbReference type="Proteomes" id="UP000789595"/>
    </source>
</evidence>
<dbReference type="PANTHER" id="PTHR12788:SF10">
    <property type="entry name" value="PROTEIN-TYROSINE SULFOTRANSFERASE"/>
    <property type="match status" value="1"/>
</dbReference>